<comment type="caution">
    <text evidence="1">The sequence shown here is derived from an EMBL/GenBank/DDBJ whole genome shotgun (WGS) entry which is preliminary data.</text>
</comment>
<gene>
    <name evidence="1" type="ORF">Kpho01_66610</name>
</gene>
<sequence>MAAKVGGQLRFQTVAADGRRSSSWTVIANPGTSDVYIAARAIKGRIKVSLHESGEWRHAFLSDAAASGFLAPGADRAFDKFEPSGEPMAPGWTLGYTIVMPESELQPYPTEAKKITLLPAAGPGRGVAVMVLLGEAAASPVKWDAALTEIGRILLANGGQVLLLAQPVVVPESWAPAMEQARAEAKAQAEANEVDLAETLPVVALIMAGEDGRRLTVELSAWPYVSGSV</sequence>
<name>A0A9W6UTI7_9ACTN</name>
<accession>A0A9W6UTI7</accession>
<proteinExistence type="predicted"/>
<protein>
    <submittedName>
        <fullName evidence="1">Uncharacterized protein</fullName>
    </submittedName>
</protein>
<dbReference type="EMBL" id="BSRX01000056">
    <property type="protein sequence ID" value="GLW58650.1"/>
    <property type="molecule type" value="Genomic_DNA"/>
</dbReference>
<dbReference type="AlphaFoldDB" id="A0A9W6UTI7"/>
<organism evidence="1 2">
    <name type="scientific">Kitasatospora phosalacinea</name>
    <dbReference type="NCBI Taxonomy" id="2065"/>
    <lineage>
        <taxon>Bacteria</taxon>
        <taxon>Bacillati</taxon>
        <taxon>Actinomycetota</taxon>
        <taxon>Actinomycetes</taxon>
        <taxon>Kitasatosporales</taxon>
        <taxon>Streptomycetaceae</taxon>
        <taxon>Kitasatospora</taxon>
    </lineage>
</organism>
<evidence type="ECO:0000313" key="1">
    <source>
        <dbReference type="EMBL" id="GLW58650.1"/>
    </source>
</evidence>
<evidence type="ECO:0000313" key="2">
    <source>
        <dbReference type="Proteomes" id="UP001165143"/>
    </source>
</evidence>
<reference evidence="1" key="1">
    <citation type="submission" date="2023-02" db="EMBL/GenBank/DDBJ databases">
        <title>Kitasatospora phosalacinea NBRC 14362.</title>
        <authorList>
            <person name="Ichikawa N."/>
            <person name="Sato H."/>
            <person name="Tonouchi N."/>
        </authorList>
    </citation>
    <scope>NUCLEOTIDE SEQUENCE</scope>
    <source>
        <strain evidence="1">NBRC 14362</strain>
    </source>
</reference>
<dbReference type="Proteomes" id="UP001165143">
    <property type="component" value="Unassembled WGS sequence"/>
</dbReference>